<dbReference type="Proteomes" id="UP000216339">
    <property type="component" value="Unassembled WGS sequence"/>
</dbReference>
<dbReference type="NCBIfam" id="TIGR04183">
    <property type="entry name" value="Por_Secre_tail"/>
    <property type="match status" value="1"/>
</dbReference>
<gene>
    <name evidence="1" type="ORF">BSZ37_09695</name>
</gene>
<evidence type="ECO:0000313" key="1">
    <source>
        <dbReference type="EMBL" id="PAP76692.1"/>
    </source>
</evidence>
<reference evidence="1 2" key="1">
    <citation type="submission" date="2016-11" db="EMBL/GenBank/DDBJ databases">
        <title>Study of marine rhodopsin-containing bacteria.</title>
        <authorList>
            <person name="Yoshizawa S."/>
            <person name="Kumagai Y."/>
            <person name="Kogure K."/>
        </authorList>
    </citation>
    <scope>NUCLEOTIDE SEQUENCE [LARGE SCALE GENOMIC DNA]</scope>
    <source>
        <strain evidence="1 2">SAORIC-28</strain>
    </source>
</reference>
<proteinExistence type="predicted"/>
<dbReference type="InterPro" id="IPR026444">
    <property type="entry name" value="Secre_tail"/>
</dbReference>
<name>A0A271IZP4_9BACT</name>
<sequence>MPVCSLGDLDDESGRRLTLRFGPAAVGRPPGASWAGVPYEIRIVARGNLDGETIESNEVLVTGDLPVEGEEAPAEAATALEPPYPNPSHNAVTVPFRLREAGPVRLVLLDALGRDVATLADGPFGSGAHHVRVDATGLPSGVYVVRLSAEAGGDVVTATRRLSVVR</sequence>
<keyword evidence="2" id="KW-1185">Reference proteome</keyword>
<dbReference type="RefSeq" id="WP_179299554.1">
    <property type="nucleotide sequence ID" value="NZ_MQWD01000001.1"/>
</dbReference>
<accession>A0A271IZP4</accession>
<protein>
    <submittedName>
        <fullName evidence="1">Uncharacterized protein</fullName>
    </submittedName>
</protein>
<dbReference type="EMBL" id="MQWD01000001">
    <property type="protein sequence ID" value="PAP76692.1"/>
    <property type="molecule type" value="Genomic_DNA"/>
</dbReference>
<dbReference type="AlphaFoldDB" id="A0A271IZP4"/>
<comment type="caution">
    <text evidence="1">The sequence shown here is derived from an EMBL/GenBank/DDBJ whole genome shotgun (WGS) entry which is preliminary data.</text>
</comment>
<organism evidence="1 2">
    <name type="scientific">Rubrivirga marina</name>
    <dbReference type="NCBI Taxonomy" id="1196024"/>
    <lineage>
        <taxon>Bacteria</taxon>
        <taxon>Pseudomonadati</taxon>
        <taxon>Rhodothermota</taxon>
        <taxon>Rhodothermia</taxon>
        <taxon>Rhodothermales</taxon>
        <taxon>Rubricoccaceae</taxon>
        <taxon>Rubrivirga</taxon>
    </lineage>
</organism>
<evidence type="ECO:0000313" key="2">
    <source>
        <dbReference type="Proteomes" id="UP000216339"/>
    </source>
</evidence>